<reference evidence="22 23" key="1">
    <citation type="journal article" date="2019" name="PLoS ONE">
        <title>Genomic analyses reveal an absence of contemporary introgressive admixture between fin whales and blue whales, despite known hybrids.</title>
        <authorList>
            <person name="Westbury M.V."/>
            <person name="Petersen B."/>
            <person name="Lorenzen E.D."/>
        </authorList>
    </citation>
    <scope>NUCLEOTIDE SEQUENCE [LARGE SCALE GENOMIC DNA]</scope>
    <source>
        <strain evidence="22">FinWhale-01</strain>
    </source>
</reference>
<dbReference type="OrthoDB" id="69842at2759"/>
<dbReference type="PROSITE" id="PS00107">
    <property type="entry name" value="PROTEIN_KINASE_ATP"/>
    <property type="match status" value="1"/>
</dbReference>
<evidence type="ECO:0000259" key="21">
    <source>
        <dbReference type="PROSITE" id="PS51256"/>
    </source>
</evidence>
<feature type="non-terminal residue" evidence="22">
    <location>
        <position position="403"/>
    </location>
</feature>
<evidence type="ECO:0000256" key="3">
    <source>
        <dbReference type="ARBA" id="ARBA00004479"/>
    </source>
</evidence>
<keyword evidence="23" id="KW-1185">Reference proteome</keyword>
<dbReference type="FunFam" id="2.10.60.10:FF:000014">
    <property type="entry name" value="Serine/threonine-protein kinase receptor R3"/>
    <property type="match status" value="1"/>
</dbReference>
<evidence type="ECO:0000256" key="12">
    <source>
        <dbReference type="ARBA" id="ARBA00022777"/>
    </source>
</evidence>
<evidence type="ECO:0000259" key="20">
    <source>
        <dbReference type="PROSITE" id="PS50011"/>
    </source>
</evidence>
<keyword evidence="9" id="KW-0479">Metal-binding</keyword>
<dbReference type="GO" id="GO:0001525">
    <property type="term" value="P:angiogenesis"/>
    <property type="evidence" value="ECO:0007669"/>
    <property type="project" value="TreeGrafter"/>
</dbReference>
<dbReference type="SUPFAM" id="SSF56112">
    <property type="entry name" value="Protein kinase-like (PK-like)"/>
    <property type="match status" value="2"/>
</dbReference>
<accession>A0A643C4I5</accession>
<evidence type="ECO:0000313" key="23">
    <source>
        <dbReference type="Proteomes" id="UP000437017"/>
    </source>
</evidence>
<evidence type="ECO:0000256" key="2">
    <source>
        <dbReference type="ARBA" id="ARBA00001946"/>
    </source>
</evidence>
<keyword evidence="8" id="KW-0812">Transmembrane</keyword>
<organism evidence="22 23">
    <name type="scientific">Balaenoptera physalus</name>
    <name type="common">Fin whale</name>
    <name type="synonym">Balaena physalus</name>
    <dbReference type="NCBI Taxonomy" id="9770"/>
    <lineage>
        <taxon>Eukaryota</taxon>
        <taxon>Metazoa</taxon>
        <taxon>Chordata</taxon>
        <taxon>Craniata</taxon>
        <taxon>Vertebrata</taxon>
        <taxon>Euteleostomi</taxon>
        <taxon>Mammalia</taxon>
        <taxon>Eutheria</taxon>
        <taxon>Laurasiatheria</taxon>
        <taxon>Artiodactyla</taxon>
        <taxon>Whippomorpha</taxon>
        <taxon>Cetacea</taxon>
        <taxon>Mysticeti</taxon>
        <taxon>Balaenopteridae</taxon>
        <taxon>Balaenoptera</taxon>
    </lineage>
</organism>
<dbReference type="InterPro" id="IPR000719">
    <property type="entry name" value="Prot_kinase_dom"/>
</dbReference>
<evidence type="ECO:0000256" key="7">
    <source>
        <dbReference type="ARBA" id="ARBA00022679"/>
    </source>
</evidence>
<dbReference type="Pfam" id="PF07714">
    <property type="entry name" value="PK_Tyr_Ser-Thr"/>
    <property type="match status" value="1"/>
</dbReference>
<dbReference type="InterPro" id="IPR000333">
    <property type="entry name" value="TGFB_receptor"/>
</dbReference>
<dbReference type="InterPro" id="IPR011009">
    <property type="entry name" value="Kinase-like_dom_sf"/>
</dbReference>
<dbReference type="InterPro" id="IPR001245">
    <property type="entry name" value="Ser-Thr/Tyr_kinase_cat_dom"/>
</dbReference>
<keyword evidence="16" id="KW-0472">Membrane</keyword>
<dbReference type="Proteomes" id="UP000437017">
    <property type="component" value="Unassembled WGS sequence"/>
</dbReference>
<comment type="cofactor">
    <cofactor evidence="2">
        <name>Mg(2+)</name>
        <dbReference type="ChEBI" id="CHEBI:18420"/>
    </cofactor>
</comment>
<dbReference type="EMBL" id="SGJD01002564">
    <property type="protein sequence ID" value="KAB0395173.1"/>
    <property type="molecule type" value="Genomic_DNA"/>
</dbReference>
<dbReference type="AlphaFoldDB" id="A0A643C4I5"/>
<dbReference type="PROSITE" id="PS50011">
    <property type="entry name" value="PROTEIN_KINASE_DOM"/>
    <property type="match status" value="1"/>
</dbReference>
<keyword evidence="17" id="KW-0675">Receptor</keyword>
<dbReference type="SUPFAM" id="SSF57302">
    <property type="entry name" value="Snake toxin-like"/>
    <property type="match status" value="1"/>
</dbReference>
<evidence type="ECO:0000256" key="14">
    <source>
        <dbReference type="ARBA" id="ARBA00022842"/>
    </source>
</evidence>
<feature type="domain" description="Protein kinase" evidence="20">
    <location>
        <begin position="162"/>
        <end position="396"/>
    </location>
</feature>
<feature type="binding site" evidence="19">
    <location>
        <position position="189"/>
    </location>
    <ligand>
        <name>ATP</name>
        <dbReference type="ChEBI" id="CHEBI:30616"/>
    </ligand>
</feature>
<dbReference type="InterPro" id="IPR045860">
    <property type="entry name" value="Snake_toxin-like_sf"/>
</dbReference>
<evidence type="ECO:0000256" key="6">
    <source>
        <dbReference type="ARBA" id="ARBA00022527"/>
    </source>
</evidence>
<evidence type="ECO:0000256" key="8">
    <source>
        <dbReference type="ARBA" id="ARBA00022692"/>
    </source>
</evidence>
<keyword evidence="18" id="KW-0464">Manganese</keyword>
<dbReference type="Gene3D" id="1.10.510.10">
    <property type="entry name" value="Transferase(Phosphotransferase) domain 1"/>
    <property type="match status" value="1"/>
</dbReference>
<evidence type="ECO:0000256" key="15">
    <source>
        <dbReference type="ARBA" id="ARBA00022989"/>
    </source>
</evidence>
<dbReference type="Gene3D" id="2.10.60.10">
    <property type="entry name" value="CD59"/>
    <property type="match status" value="1"/>
</dbReference>
<evidence type="ECO:0000256" key="11">
    <source>
        <dbReference type="ARBA" id="ARBA00022741"/>
    </source>
</evidence>
<proteinExistence type="inferred from homology"/>
<keyword evidence="14" id="KW-0460">Magnesium</keyword>
<evidence type="ECO:0000256" key="5">
    <source>
        <dbReference type="ARBA" id="ARBA00012401"/>
    </source>
</evidence>
<dbReference type="PANTHER" id="PTHR23255">
    <property type="entry name" value="TRANSFORMING GROWTH FACTOR-BETA RECEPTOR TYPE I AND II"/>
    <property type="match status" value="1"/>
</dbReference>
<protein>
    <recommendedName>
        <fullName evidence="5">receptor protein serine/threonine kinase</fullName>
        <ecNumber evidence="5">2.7.11.30</ecNumber>
    </recommendedName>
</protein>
<dbReference type="SMART" id="SM00467">
    <property type="entry name" value="GS"/>
    <property type="match status" value="1"/>
</dbReference>
<keyword evidence="15" id="KW-1133">Transmembrane helix</keyword>
<comment type="caution">
    <text evidence="22">The sequence shown here is derived from an EMBL/GenBank/DDBJ whole genome shotgun (WGS) entry which is preliminary data.</text>
</comment>
<dbReference type="Pfam" id="PF08515">
    <property type="entry name" value="TGF_beta_GS"/>
    <property type="match status" value="1"/>
</dbReference>
<comment type="similarity">
    <text evidence="4">Belongs to the protein kinase superfamily. TKL Ser/Thr protein kinase family. TGFB receptor subfamily.</text>
</comment>
<name>A0A643C4I5_BALPH</name>
<dbReference type="PROSITE" id="PS51256">
    <property type="entry name" value="GS"/>
    <property type="match status" value="1"/>
</dbReference>
<dbReference type="PANTHER" id="PTHR23255:SF66">
    <property type="entry name" value="SERINE_THREONINE-PROTEIN KINASE RECEPTOR R3"/>
    <property type="match status" value="1"/>
</dbReference>
<dbReference type="EC" id="2.7.11.30" evidence="5"/>
<evidence type="ECO:0000256" key="4">
    <source>
        <dbReference type="ARBA" id="ARBA00009605"/>
    </source>
</evidence>
<comment type="cofactor">
    <cofactor evidence="1">
        <name>Mn(2+)</name>
        <dbReference type="ChEBI" id="CHEBI:29035"/>
    </cofactor>
</comment>
<keyword evidence="6" id="KW-0723">Serine/threonine-protein kinase</keyword>
<dbReference type="GO" id="GO:0007507">
    <property type="term" value="P:heart development"/>
    <property type="evidence" value="ECO:0007669"/>
    <property type="project" value="TreeGrafter"/>
</dbReference>
<evidence type="ECO:0000256" key="19">
    <source>
        <dbReference type="PROSITE-ProRule" id="PRU10141"/>
    </source>
</evidence>
<dbReference type="CDD" id="cd23534">
    <property type="entry name" value="TFP_LU_ECD_ALK1"/>
    <property type="match status" value="1"/>
</dbReference>
<evidence type="ECO:0000256" key="16">
    <source>
        <dbReference type="ARBA" id="ARBA00023136"/>
    </source>
</evidence>
<evidence type="ECO:0000313" key="22">
    <source>
        <dbReference type="EMBL" id="KAB0395173.1"/>
    </source>
</evidence>
<evidence type="ECO:0000256" key="17">
    <source>
        <dbReference type="ARBA" id="ARBA00023170"/>
    </source>
</evidence>
<dbReference type="InterPro" id="IPR003605">
    <property type="entry name" value="GS_dom"/>
</dbReference>
<evidence type="ECO:0000256" key="10">
    <source>
        <dbReference type="ARBA" id="ARBA00022729"/>
    </source>
</evidence>
<sequence>DPVKPSRGPLVTCTCANPHCKGPTCQGAWCTVVLVREEGTHPQEHRGCGNLNQELCKGRPTEFFNHYCCYSPFCNHNVSLELEGTSSCSSNPSLSSQTLPSPPCLPLEKQRGLNSELGESSLILKASEQGDSMLGDLLDSECTTGSGSGLPFLVQRTVARQVALVECVGKGRYGEVWRGLWHGESVAVKIFSSRDEQSWFRETEIYNTVLLRHDNILGKREAHTSRAPGVRRKGQGASNLGSQPGFADYIAPRHQALGFSSGSDYLDIGNNPRVGTKRYMAPEVLEEQIRTDCFESYKWTDIWAFGLVLWEIARRTIVNGIVEDYRPPFYDVVPNDPSFEDMKKVVCVDQQTPTIPNRLAADPVLSGLAQMMRECWYPNPSARLTALRIKKTLQKLSNGLQKP</sequence>
<dbReference type="InterPro" id="IPR017441">
    <property type="entry name" value="Protein_kinase_ATP_BS"/>
</dbReference>
<gene>
    <name evidence="22" type="ORF">E2I00_016395</name>
</gene>
<keyword evidence="7" id="KW-0808">Transferase</keyword>
<feature type="domain" description="GS" evidence="21">
    <location>
        <begin position="132"/>
        <end position="161"/>
    </location>
</feature>
<dbReference type="GO" id="GO:0005524">
    <property type="term" value="F:ATP binding"/>
    <property type="evidence" value="ECO:0007669"/>
    <property type="project" value="UniProtKB-UniRule"/>
</dbReference>
<dbReference type="GO" id="GO:0007179">
    <property type="term" value="P:transforming growth factor beta receptor signaling pathway"/>
    <property type="evidence" value="ECO:0007669"/>
    <property type="project" value="TreeGrafter"/>
</dbReference>
<evidence type="ECO:0000256" key="18">
    <source>
        <dbReference type="ARBA" id="ARBA00023211"/>
    </source>
</evidence>
<feature type="non-terminal residue" evidence="22">
    <location>
        <position position="1"/>
    </location>
</feature>
<keyword evidence="10" id="KW-0732">Signal</keyword>
<evidence type="ECO:0000256" key="13">
    <source>
        <dbReference type="ARBA" id="ARBA00022840"/>
    </source>
</evidence>
<comment type="subcellular location">
    <subcellularLocation>
        <location evidence="3">Membrane</location>
        <topology evidence="3">Single-pass type I membrane protein</topology>
    </subcellularLocation>
</comment>
<dbReference type="GO" id="GO:0004675">
    <property type="term" value="F:transmembrane receptor protein serine/threonine kinase activity"/>
    <property type="evidence" value="ECO:0007669"/>
    <property type="project" value="UniProtKB-EC"/>
</dbReference>
<dbReference type="GO" id="GO:0070724">
    <property type="term" value="C:BMP receptor complex"/>
    <property type="evidence" value="ECO:0007669"/>
    <property type="project" value="TreeGrafter"/>
</dbReference>
<keyword evidence="13 19" id="KW-0067">ATP-binding</keyword>
<keyword evidence="12" id="KW-0418">Kinase</keyword>
<keyword evidence="11 19" id="KW-0547">Nucleotide-binding</keyword>
<evidence type="ECO:0000256" key="1">
    <source>
        <dbReference type="ARBA" id="ARBA00001936"/>
    </source>
</evidence>
<evidence type="ECO:0000256" key="9">
    <source>
        <dbReference type="ARBA" id="ARBA00022723"/>
    </source>
</evidence>
<dbReference type="Gene3D" id="3.30.200.20">
    <property type="entry name" value="Phosphorylase Kinase, domain 1"/>
    <property type="match status" value="1"/>
</dbReference>